<dbReference type="InterPro" id="IPR056147">
    <property type="entry name" value="NQRA_N"/>
</dbReference>
<comment type="similarity">
    <text evidence="8">Belongs to the NqrA family.</text>
</comment>
<feature type="domain" description="NqrA second alpha/beta" evidence="11">
    <location>
        <begin position="113"/>
        <end position="253"/>
    </location>
</feature>
<dbReference type="InterPro" id="IPR056148">
    <property type="entry name" value="NQRA_2nd"/>
</dbReference>
<feature type="domain" description="Na(+)-translocating NADH-quinone reductase subunit A C-terminal" evidence="10">
    <location>
        <begin position="259"/>
        <end position="310"/>
    </location>
</feature>
<evidence type="ECO:0000256" key="6">
    <source>
        <dbReference type="ARBA" id="ARBA00023075"/>
    </source>
</evidence>
<comment type="function">
    <text evidence="8">NQR complex catalyzes the reduction of ubiquinone-1 to ubiquinol by two successive reactions, coupled with the transport of Na(+) ions from the cytoplasm to the periplasm. NqrA to NqrE are probably involved in the second step, the conversion of ubisemiquinone to ubiquinol.</text>
</comment>
<keyword evidence="2 8" id="KW-1278">Translocase</keyword>
<keyword evidence="1 8" id="KW-0813">Transport</keyword>
<evidence type="ECO:0000256" key="4">
    <source>
        <dbReference type="ARBA" id="ARBA00023053"/>
    </source>
</evidence>
<dbReference type="RefSeq" id="WP_385877631.1">
    <property type="nucleotide sequence ID" value="NZ_JBHLXE010000103.1"/>
</dbReference>
<keyword evidence="6 8" id="KW-0830">Ubiquinone</keyword>
<dbReference type="Pfam" id="PF05896">
    <property type="entry name" value="NQRA_N"/>
    <property type="match status" value="1"/>
</dbReference>
<name>A0ABV6CC08_9GAMM</name>
<evidence type="ECO:0000259" key="9">
    <source>
        <dbReference type="Pfam" id="PF05896"/>
    </source>
</evidence>
<evidence type="ECO:0000259" key="10">
    <source>
        <dbReference type="Pfam" id="PF11973"/>
    </source>
</evidence>
<evidence type="ECO:0000259" key="11">
    <source>
        <dbReference type="Pfam" id="PF24836"/>
    </source>
</evidence>
<evidence type="ECO:0000256" key="1">
    <source>
        <dbReference type="ARBA" id="ARBA00022448"/>
    </source>
</evidence>
<accession>A0ABV6CC08</accession>
<proteinExistence type="inferred from homology"/>
<evidence type="ECO:0000256" key="8">
    <source>
        <dbReference type="HAMAP-Rule" id="MF_00425"/>
    </source>
</evidence>
<keyword evidence="4 8" id="KW-0915">Sodium</keyword>
<reference evidence="12 13" key="1">
    <citation type="submission" date="2024-09" db="EMBL/GenBank/DDBJ databases">
        <authorList>
            <person name="Sun Q."/>
            <person name="Mori K."/>
        </authorList>
    </citation>
    <scope>NUCLEOTIDE SEQUENCE [LARGE SCALE GENOMIC DNA]</scope>
    <source>
        <strain evidence="12 13">CCM 8545</strain>
    </source>
</reference>
<dbReference type="PANTHER" id="PTHR37839:SF1">
    <property type="entry name" value="NA(+)-TRANSLOCATING NADH-QUINONE REDUCTASE SUBUNIT A"/>
    <property type="match status" value="1"/>
</dbReference>
<sequence>MIRISKGLDIPIAGEPVQSITESKTVKQQALIGFDYPGLKPSFLVEVGQSVKQGQPLFFDKKNPDIMFTSPAAGKVTAINRGEKRIFQSIVIEAETLNDDNQITFEPLNESASDENVRALLQKSGLWTAFRTRPYSKVPAVDAVPNSIFINAMDTHPLAANPNIIIKKYQKEFDAGVKVIAKLAPVHLCHKSDESVTEQTISNVKTHQFTGPHPAGLSGTHIHFIDPVGMKKVVWSINYQDVIAIGKLANEGNIWANRVISLAGPVVSKPRLLEVPLGACINEIIDSEISHDLAKTRFISGSILGGRHAKNAFAFLGRYHLQISCIAEAEHPEFLDYIRLTGERFSAMNLFFSKLFKRKLNLTTNTEGEPRHMVPFGNYELVMPLDILPTQLLRSLIIGDTDMAQKLGCLELDEEDLALCSYVCAGKYEYGPILRAQLTRIEVEG</sequence>
<dbReference type="InterPro" id="IPR008703">
    <property type="entry name" value="NqrA"/>
</dbReference>
<protein>
    <recommendedName>
        <fullName evidence="8">Na(+)-translocating NADH-quinone reductase subunit A</fullName>
        <shortName evidence="8">Na(+)-NQR subunit A</shortName>
        <shortName evidence="8">Na(+)-translocating NQR subunit A</shortName>
        <ecNumber evidence="8">7.2.1.1</ecNumber>
    </recommendedName>
    <alternativeName>
        <fullName evidence="8">NQR complex subunit A</fullName>
    </alternativeName>
    <alternativeName>
        <fullName evidence="8">NQR-1 subunit A</fullName>
    </alternativeName>
</protein>
<dbReference type="EC" id="7.2.1.1" evidence="8"/>
<dbReference type="HAMAP" id="MF_00425">
    <property type="entry name" value="NqrA"/>
    <property type="match status" value="1"/>
</dbReference>
<organism evidence="12 13">
    <name type="scientific">Thorsellia kenyensis</name>
    <dbReference type="NCBI Taxonomy" id="1549888"/>
    <lineage>
        <taxon>Bacteria</taxon>
        <taxon>Pseudomonadati</taxon>
        <taxon>Pseudomonadota</taxon>
        <taxon>Gammaproteobacteria</taxon>
        <taxon>Enterobacterales</taxon>
        <taxon>Thorselliaceae</taxon>
        <taxon>Thorsellia</taxon>
    </lineage>
</organism>
<keyword evidence="5 8" id="KW-0406">Ion transport</keyword>
<keyword evidence="3 8" id="KW-0520">NAD</keyword>
<comment type="caution">
    <text evidence="12">The sequence shown here is derived from an EMBL/GenBank/DDBJ whole genome shotgun (WGS) entry which is preliminary data.</text>
</comment>
<dbReference type="NCBIfam" id="NF003759">
    <property type="entry name" value="PRK05352.1-2"/>
    <property type="match status" value="1"/>
</dbReference>
<dbReference type="PANTHER" id="PTHR37839">
    <property type="entry name" value="NA(+)-TRANSLOCATING NADH-QUINONE REDUCTASE SUBUNIT A"/>
    <property type="match status" value="1"/>
</dbReference>
<dbReference type="Proteomes" id="UP001589758">
    <property type="component" value="Unassembled WGS sequence"/>
</dbReference>
<keyword evidence="7 8" id="KW-0739">Sodium transport</keyword>
<evidence type="ECO:0000256" key="3">
    <source>
        <dbReference type="ARBA" id="ARBA00023027"/>
    </source>
</evidence>
<evidence type="ECO:0000256" key="7">
    <source>
        <dbReference type="ARBA" id="ARBA00023201"/>
    </source>
</evidence>
<dbReference type="Pfam" id="PF24836">
    <property type="entry name" value="NQRA_2nd"/>
    <property type="match status" value="1"/>
</dbReference>
<dbReference type="Pfam" id="PF11973">
    <property type="entry name" value="NQRA_SLBB"/>
    <property type="match status" value="1"/>
</dbReference>
<evidence type="ECO:0000313" key="13">
    <source>
        <dbReference type="Proteomes" id="UP001589758"/>
    </source>
</evidence>
<gene>
    <name evidence="8" type="primary">nqrA</name>
    <name evidence="12" type="ORF">ACFFIT_10545</name>
</gene>
<comment type="catalytic activity">
    <reaction evidence="8">
        <text>a ubiquinone + n Na(+)(in) + NADH + H(+) = a ubiquinol + n Na(+)(out) + NAD(+)</text>
        <dbReference type="Rhea" id="RHEA:47748"/>
        <dbReference type="Rhea" id="RHEA-COMP:9565"/>
        <dbReference type="Rhea" id="RHEA-COMP:9566"/>
        <dbReference type="ChEBI" id="CHEBI:15378"/>
        <dbReference type="ChEBI" id="CHEBI:16389"/>
        <dbReference type="ChEBI" id="CHEBI:17976"/>
        <dbReference type="ChEBI" id="CHEBI:29101"/>
        <dbReference type="ChEBI" id="CHEBI:57540"/>
        <dbReference type="ChEBI" id="CHEBI:57945"/>
        <dbReference type="EC" id="7.2.1.1"/>
    </reaction>
</comment>
<keyword evidence="13" id="KW-1185">Reference proteome</keyword>
<dbReference type="EMBL" id="JBHLXE010000103">
    <property type="protein sequence ID" value="MFC0180512.1"/>
    <property type="molecule type" value="Genomic_DNA"/>
</dbReference>
<evidence type="ECO:0000256" key="5">
    <source>
        <dbReference type="ARBA" id="ARBA00023065"/>
    </source>
</evidence>
<comment type="subunit">
    <text evidence="8">Composed of six subunits; NqrA, NqrB, NqrC, NqrD, NqrE and NqrF.</text>
</comment>
<evidence type="ECO:0000256" key="2">
    <source>
        <dbReference type="ARBA" id="ARBA00022967"/>
    </source>
</evidence>
<dbReference type="InterPro" id="IPR022615">
    <property type="entry name" value="NqrA_C_domain"/>
</dbReference>
<evidence type="ECO:0000313" key="12">
    <source>
        <dbReference type="EMBL" id="MFC0180512.1"/>
    </source>
</evidence>
<feature type="domain" description="NqrA N-terminal barrel-sandwich hybrid" evidence="9">
    <location>
        <begin position="2"/>
        <end position="95"/>
    </location>
</feature>
<dbReference type="NCBIfam" id="TIGR01936">
    <property type="entry name" value="nqrA"/>
    <property type="match status" value="1"/>
</dbReference>